<keyword evidence="3" id="KW-1185">Reference proteome</keyword>
<sequence length="89" mass="9931">MRFCGRRYSINSSPQDDRVPANNAAAQRQQLIYASGSVYLDDVTSSREMIGRRNGNVAERMMRGANRYPIGRNGYTEDESSDSAASSEF</sequence>
<gene>
    <name evidence="2" type="ORF">RHGRI_017013</name>
</gene>
<evidence type="ECO:0000313" key="2">
    <source>
        <dbReference type="EMBL" id="KAG5544442.1"/>
    </source>
</evidence>
<dbReference type="Proteomes" id="UP000823749">
    <property type="component" value="Chromosome 6"/>
</dbReference>
<comment type="caution">
    <text evidence="2">The sequence shown here is derived from an EMBL/GenBank/DDBJ whole genome shotgun (WGS) entry which is preliminary data.</text>
</comment>
<reference evidence="2 3" key="1">
    <citation type="submission" date="2020-08" db="EMBL/GenBank/DDBJ databases">
        <title>Plant Genome Project.</title>
        <authorList>
            <person name="Zhang R.-G."/>
        </authorList>
    </citation>
    <scope>NUCLEOTIDE SEQUENCE [LARGE SCALE GENOMIC DNA]</scope>
    <source>
        <strain evidence="2">WSP0</strain>
        <tissue evidence="2">Leaf</tissue>
    </source>
</reference>
<feature type="region of interest" description="Disordered" evidence="1">
    <location>
        <begin position="67"/>
        <end position="89"/>
    </location>
</feature>
<organism evidence="2 3">
    <name type="scientific">Rhododendron griersonianum</name>
    <dbReference type="NCBI Taxonomy" id="479676"/>
    <lineage>
        <taxon>Eukaryota</taxon>
        <taxon>Viridiplantae</taxon>
        <taxon>Streptophyta</taxon>
        <taxon>Embryophyta</taxon>
        <taxon>Tracheophyta</taxon>
        <taxon>Spermatophyta</taxon>
        <taxon>Magnoliopsida</taxon>
        <taxon>eudicotyledons</taxon>
        <taxon>Gunneridae</taxon>
        <taxon>Pentapetalae</taxon>
        <taxon>asterids</taxon>
        <taxon>Ericales</taxon>
        <taxon>Ericaceae</taxon>
        <taxon>Ericoideae</taxon>
        <taxon>Rhodoreae</taxon>
        <taxon>Rhododendron</taxon>
    </lineage>
</organism>
<evidence type="ECO:0000256" key="1">
    <source>
        <dbReference type="SAM" id="MobiDB-lite"/>
    </source>
</evidence>
<evidence type="ECO:0000313" key="3">
    <source>
        <dbReference type="Proteomes" id="UP000823749"/>
    </source>
</evidence>
<accession>A0AAV6JWD5</accession>
<protein>
    <submittedName>
        <fullName evidence="2">Uncharacterized protein</fullName>
    </submittedName>
</protein>
<dbReference type="EMBL" id="JACTNZ010000006">
    <property type="protein sequence ID" value="KAG5544442.1"/>
    <property type="molecule type" value="Genomic_DNA"/>
</dbReference>
<name>A0AAV6JWD5_9ERIC</name>
<proteinExistence type="predicted"/>
<dbReference type="AlphaFoldDB" id="A0AAV6JWD5"/>
<feature type="region of interest" description="Disordered" evidence="1">
    <location>
        <begin position="1"/>
        <end position="24"/>
    </location>
</feature>